<dbReference type="AlphaFoldDB" id="A0A9W7FD91"/>
<dbReference type="EMBL" id="BRXW01000144">
    <property type="protein sequence ID" value="GMI10045.1"/>
    <property type="molecule type" value="Genomic_DNA"/>
</dbReference>
<comment type="caution">
    <text evidence="1">The sequence shown here is derived from an EMBL/GenBank/DDBJ whole genome shotgun (WGS) entry which is preliminary data.</text>
</comment>
<dbReference type="PANTHER" id="PTHR36052:SF1">
    <property type="entry name" value="EXCITATORY AMINO ACID TRANSPORTER"/>
    <property type="match status" value="1"/>
</dbReference>
<organism evidence="1 2">
    <name type="scientific">Triparma laevis f. longispina</name>
    <dbReference type="NCBI Taxonomy" id="1714387"/>
    <lineage>
        <taxon>Eukaryota</taxon>
        <taxon>Sar</taxon>
        <taxon>Stramenopiles</taxon>
        <taxon>Ochrophyta</taxon>
        <taxon>Bolidophyceae</taxon>
        <taxon>Parmales</taxon>
        <taxon>Triparmaceae</taxon>
        <taxon>Triparma</taxon>
    </lineage>
</organism>
<accession>A0A9W7FD91</accession>
<reference evidence="2" key="1">
    <citation type="journal article" date="2023" name="Commun. Biol.">
        <title>Genome analysis of Parmales, the sister group of diatoms, reveals the evolutionary specialization of diatoms from phago-mixotrophs to photoautotrophs.</title>
        <authorList>
            <person name="Ban H."/>
            <person name="Sato S."/>
            <person name="Yoshikawa S."/>
            <person name="Yamada K."/>
            <person name="Nakamura Y."/>
            <person name="Ichinomiya M."/>
            <person name="Sato N."/>
            <person name="Blanc-Mathieu R."/>
            <person name="Endo H."/>
            <person name="Kuwata A."/>
            <person name="Ogata H."/>
        </authorList>
    </citation>
    <scope>NUCLEOTIDE SEQUENCE [LARGE SCALE GENOMIC DNA]</scope>
    <source>
        <strain evidence="2">NIES 3700</strain>
    </source>
</reference>
<protein>
    <submittedName>
        <fullName evidence="1">Uncharacterized protein</fullName>
    </submittedName>
</protein>
<proteinExistence type="predicted"/>
<dbReference type="Proteomes" id="UP001165122">
    <property type="component" value="Unassembled WGS sequence"/>
</dbReference>
<evidence type="ECO:0000313" key="2">
    <source>
        <dbReference type="Proteomes" id="UP001165122"/>
    </source>
</evidence>
<evidence type="ECO:0000313" key="1">
    <source>
        <dbReference type="EMBL" id="GMI10045.1"/>
    </source>
</evidence>
<sequence>MTLFTTFVGATSGILLQLYSNGVRKLPYLRQPWLLPTFAIIGGYVGHKYPKLEAELREDVNQIRARRGLGPLRDGQSMPDVDFSKLMKTEE</sequence>
<keyword evidence="2" id="KW-1185">Reference proteome</keyword>
<gene>
    <name evidence="1" type="ORF">TrLO_g15352</name>
</gene>
<name>A0A9W7FD91_9STRA</name>
<dbReference type="OrthoDB" id="523796at2759"/>
<dbReference type="PANTHER" id="PTHR36052">
    <property type="entry name" value="EXCITATORY AMINO ACID TRANSPORTER"/>
    <property type="match status" value="1"/>
</dbReference>